<evidence type="ECO:0000256" key="1">
    <source>
        <dbReference type="SAM" id="MobiDB-lite"/>
    </source>
</evidence>
<name>A0A915N1A6_MELJA</name>
<sequence length="201" mass="22996">MLNADDFSKTVEASRLQAEQFVPKFDLGTYQNAATSSVQAESYDATTSSMQAQSYEPYKQLLPEPSIEAYKQTQPEQTHETQNEQAHDQIKPFHTETGPETYNPDNITEWEYLQILLFRDLEALKYSGYFEHPQLPEYNESLANENMIDPAYYINESKISKGSSSSSTNPKMDTTPHDIMSELYKAERHDLRSRSSDQGCP</sequence>
<organism evidence="2 3">
    <name type="scientific">Meloidogyne javanica</name>
    <name type="common">Root-knot nematode worm</name>
    <dbReference type="NCBI Taxonomy" id="6303"/>
    <lineage>
        <taxon>Eukaryota</taxon>
        <taxon>Metazoa</taxon>
        <taxon>Ecdysozoa</taxon>
        <taxon>Nematoda</taxon>
        <taxon>Chromadorea</taxon>
        <taxon>Rhabditida</taxon>
        <taxon>Tylenchina</taxon>
        <taxon>Tylenchomorpha</taxon>
        <taxon>Tylenchoidea</taxon>
        <taxon>Meloidogynidae</taxon>
        <taxon>Meloidogyninae</taxon>
        <taxon>Meloidogyne</taxon>
        <taxon>Meloidogyne incognita group</taxon>
    </lineage>
</organism>
<dbReference type="WBParaSite" id="scaffold622_cov424.g1436">
    <property type="protein sequence ID" value="scaffold622_cov424.g1436"/>
    <property type="gene ID" value="scaffold622_cov424.g1436"/>
</dbReference>
<feature type="region of interest" description="Disordered" evidence="1">
    <location>
        <begin position="159"/>
        <end position="182"/>
    </location>
</feature>
<proteinExistence type="predicted"/>
<evidence type="ECO:0000313" key="2">
    <source>
        <dbReference type="Proteomes" id="UP000887561"/>
    </source>
</evidence>
<protein>
    <submittedName>
        <fullName evidence="3">Uncharacterized protein</fullName>
    </submittedName>
</protein>
<evidence type="ECO:0000313" key="3">
    <source>
        <dbReference type="WBParaSite" id="scaffold622_cov424.g1436"/>
    </source>
</evidence>
<keyword evidence="2" id="KW-1185">Reference proteome</keyword>
<dbReference type="AlphaFoldDB" id="A0A915N1A6"/>
<reference evidence="3" key="1">
    <citation type="submission" date="2022-11" db="UniProtKB">
        <authorList>
            <consortium name="WormBaseParasite"/>
        </authorList>
    </citation>
    <scope>IDENTIFICATION</scope>
</reference>
<accession>A0A915N1A6</accession>
<dbReference type="Proteomes" id="UP000887561">
    <property type="component" value="Unplaced"/>
</dbReference>